<comment type="caution">
    <text evidence="2">The sequence shown here is derived from an EMBL/GenBank/DDBJ whole genome shotgun (WGS) entry which is preliminary data.</text>
</comment>
<feature type="signal peptide" evidence="1">
    <location>
        <begin position="1"/>
        <end position="27"/>
    </location>
</feature>
<sequence>MRTRPTALLAVSVAFAGVVATAPVAAAAPAPEPAPPGCAKGYVCAYSGERQTGRLLLMARGDWSGAVSGVRSIVNNGDKRTGAGHVRLTWRYNGGTWTDCFTPRPGPGMYKADVDSITVTRAVWRGTC</sequence>
<organism evidence="2 3">
    <name type="scientific">Streptomyces hebeiensis</name>
    <dbReference type="NCBI Taxonomy" id="229486"/>
    <lineage>
        <taxon>Bacteria</taxon>
        <taxon>Bacillati</taxon>
        <taxon>Actinomycetota</taxon>
        <taxon>Actinomycetes</taxon>
        <taxon>Kitasatosporales</taxon>
        <taxon>Streptomycetaceae</taxon>
        <taxon>Streptomyces</taxon>
    </lineage>
</organism>
<dbReference type="Proteomes" id="UP001501371">
    <property type="component" value="Unassembled WGS sequence"/>
</dbReference>
<reference evidence="2 3" key="1">
    <citation type="journal article" date="2019" name="Int. J. Syst. Evol. Microbiol.">
        <title>The Global Catalogue of Microorganisms (GCM) 10K type strain sequencing project: providing services to taxonomists for standard genome sequencing and annotation.</title>
        <authorList>
            <consortium name="The Broad Institute Genomics Platform"/>
            <consortium name="The Broad Institute Genome Sequencing Center for Infectious Disease"/>
            <person name="Wu L."/>
            <person name="Ma J."/>
        </authorList>
    </citation>
    <scope>NUCLEOTIDE SEQUENCE [LARGE SCALE GENOMIC DNA]</scope>
    <source>
        <strain evidence="2 3">JCM 12696</strain>
    </source>
</reference>
<dbReference type="RefSeq" id="WP_344270621.1">
    <property type="nucleotide sequence ID" value="NZ_BAAAKV010000006.1"/>
</dbReference>
<evidence type="ECO:0000313" key="3">
    <source>
        <dbReference type="Proteomes" id="UP001501371"/>
    </source>
</evidence>
<dbReference type="EMBL" id="BAAAKV010000006">
    <property type="protein sequence ID" value="GAA1156140.1"/>
    <property type="molecule type" value="Genomic_DNA"/>
</dbReference>
<gene>
    <name evidence="2" type="ORF">GCM10009654_09870</name>
</gene>
<keyword evidence="1" id="KW-0732">Signal</keyword>
<protein>
    <recommendedName>
        <fullName evidence="4">Peptidase inhibitor family I36</fullName>
    </recommendedName>
</protein>
<evidence type="ECO:0000256" key="1">
    <source>
        <dbReference type="SAM" id="SignalP"/>
    </source>
</evidence>
<proteinExistence type="predicted"/>
<name>A0ABN1UMQ9_9ACTN</name>
<accession>A0ABN1UMQ9</accession>
<evidence type="ECO:0000313" key="2">
    <source>
        <dbReference type="EMBL" id="GAA1156140.1"/>
    </source>
</evidence>
<keyword evidence="3" id="KW-1185">Reference proteome</keyword>
<feature type="chain" id="PRO_5047080581" description="Peptidase inhibitor family I36" evidence="1">
    <location>
        <begin position="28"/>
        <end position="128"/>
    </location>
</feature>
<evidence type="ECO:0008006" key="4">
    <source>
        <dbReference type="Google" id="ProtNLM"/>
    </source>
</evidence>